<feature type="transmembrane region" description="Helical" evidence="1">
    <location>
        <begin position="198"/>
        <end position="221"/>
    </location>
</feature>
<evidence type="ECO:0000256" key="1">
    <source>
        <dbReference type="SAM" id="Phobius"/>
    </source>
</evidence>
<accession>A0A9Q1BE92</accession>
<dbReference type="PANTHER" id="PTHR23320">
    <property type="entry name" value="MEMBRANE-SPANNING 4-DOMAINS SUBFAMILY A MS4A -RELATED"/>
    <property type="match status" value="1"/>
</dbReference>
<feature type="transmembrane region" description="Helical" evidence="1">
    <location>
        <begin position="96"/>
        <end position="118"/>
    </location>
</feature>
<protein>
    <submittedName>
        <fullName evidence="2">Uncharacterized protein</fullName>
    </submittedName>
</protein>
<evidence type="ECO:0000313" key="2">
    <source>
        <dbReference type="EMBL" id="KAJ8023420.1"/>
    </source>
</evidence>
<dbReference type="GO" id="GO:0016020">
    <property type="term" value="C:membrane"/>
    <property type="evidence" value="ECO:0007669"/>
    <property type="project" value="UniProtKB-SubCell"/>
</dbReference>
<keyword evidence="1" id="KW-0812">Transmembrane</keyword>
<feature type="transmembrane region" description="Helical" evidence="1">
    <location>
        <begin position="138"/>
        <end position="164"/>
    </location>
</feature>
<keyword evidence="1" id="KW-1133">Transmembrane helix</keyword>
<keyword evidence="3" id="KW-1185">Reference proteome</keyword>
<dbReference type="AlphaFoldDB" id="A0A9Q1BE92"/>
<feature type="transmembrane region" description="Helical" evidence="1">
    <location>
        <begin position="262"/>
        <end position="283"/>
    </location>
</feature>
<dbReference type="PANTHER" id="PTHR23320:SF130">
    <property type="entry name" value="TRANSMEMBRANE PROTEIN 212"/>
    <property type="match status" value="1"/>
</dbReference>
<reference evidence="2" key="1">
    <citation type="submission" date="2021-10" db="EMBL/GenBank/DDBJ databases">
        <title>Tropical sea cucumber genome reveals ecological adaptation and Cuvierian tubules defense mechanism.</title>
        <authorList>
            <person name="Chen T."/>
        </authorList>
    </citation>
    <scope>NUCLEOTIDE SEQUENCE</scope>
    <source>
        <strain evidence="2">Nanhai2018</strain>
        <tissue evidence="2">Muscle</tissue>
    </source>
</reference>
<dbReference type="InterPro" id="IPR030417">
    <property type="entry name" value="MS4A"/>
</dbReference>
<dbReference type="OrthoDB" id="10071849at2759"/>
<feature type="transmembrane region" description="Helical" evidence="1">
    <location>
        <begin position="303"/>
        <end position="324"/>
    </location>
</feature>
<feature type="transmembrane region" description="Helical" evidence="1">
    <location>
        <begin position="35"/>
        <end position="57"/>
    </location>
</feature>
<feature type="transmembrane region" description="Helical" evidence="1">
    <location>
        <begin position="233"/>
        <end position="250"/>
    </location>
</feature>
<keyword evidence="1" id="KW-0472">Membrane</keyword>
<comment type="caution">
    <text evidence="2">The sequence shown here is derived from an EMBL/GenBank/DDBJ whole genome shotgun (WGS) entry which is preliminary data.</text>
</comment>
<dbReference type="EMBL" id="JAIZAY010000019">
    <property type="protein sequence ID" value="KAJ8023420.1"/>
    <property type="molecule type" value="Genomic_DNA"/>
</dbReference>
<sequence length="358" mass="39434">MDTNQQGVAWVKDTERVITGDTSSDTHLRGSKARLISAIIHIVCGFVEFALGIAILLVPFTARFYPTKYVGWGIWNGAFACVTGIYGIYSRRNKCLITTYIVLAIIGAVFSCASLIWASLTATKIKIYASRRDYFEQYFMYITLCVAFGVQMVTSVIGVGFSCFDVCSANLNGSQNQEKIKINPDATSSKLPGASVRLICGIFQILFGVVQVALGITLLFLPLYYFDRADSKGWGIWNGVVAFATGLMGISSGRGKCRIKIYLVSAFVATLLSATCFISHWVILSFLTRPDESRHGHAYVRHVVIYLILCVSFGLQMLVSMIGFGHSCGAACSKDDGFDIKNAVYRYDRQDKSSQQLE</sequence>
<evidence type="ECO:0000313" key="3">
    <source>
        <dbReference type="Proteomes" id="UP001152320"/>
    </source>
</evidence>
<proteinExistence type="predicted"/>
<name>A0A9Q1BE92_HOLLE</name>
<feature type="transmembrane region" description="Helical" evidence="1">
    <location>
        <begin position="69"/>
        <end position="89"/>
    </location>
</feature>
<organism evidence="2 3">
    <name type="scientific">Holothuria leucospilota</name>
    <name type="common">Black long sea cucumber</name>
    <name type="synonym">Mertensiothuria leucospilota</name>
    <dbReference type="NCBI Taxonomy" id="206669"/>
    <lineage>
        <taxon>Eukaryota</taxon>
        <taxon>Metazoa</taxon>
        <taxon>Echinodermata</taxon>
        <taxon>Eleutherozoa</taxon>
        <taxon>Echinozoa</taxon>
        <taxon>Holothuroidea</taxon>
        <taxon>Aspidochirotacea</taxon>
        <taxon>Aspidochirotida</taxon>
        <taxon>Holothuriidae</taxon>
        <taxon>Holothuria</taxon>
    </lineage>
</organism>
<gene>
    <name evidence="2" type="ORF">HOLleu_35864</name>
</gene>
<dbReference type="Proteomes" id="UP001152320">
    <property type="component" value="Chromosome 19"/>
</dbReference>